<dbReference type="Proteomes" id="UP001289374">
    <property type="component" value="Unassembled WGS sequence"/>
</dbReference>
<dbReference type="AlphaFoldDB" id="A0AAE2BQY2"/>
<reference evidence="1" key="2">
    <citation type="journal article" date="2024" name="Plant">
        <title>Genomic evolution and insights into agronomic trait innovations of Sesamum species.</title>
        <authorList>
            <person name="Miao H."/>
            <person name="Wang L."/>
            <person name="Qu L."/>
            <person name="Liu H."/>
            <person name="Sun Y."/>
            <person name="Le M."/>
            <person name="Wang Q."/>
            <person name="Wei S."/>
            <person name="Zheng Y."/>
            <person name="Lin W."/>
            <person name="Duan Y."/>
            <person name="Cao H."/>
            <person name="Xiong S."/>
            <person name="Wang X."/>
            <person name="Wei L."/>
            <person name="Li C."/>
            <person name="Ma Q."/>
            <person name="Ju M."/>
            <person name="Zhao R."/>
            <person name="Li G."/>
            <person name="Mu C."/>
            <person name="Tian Q."/>
            <person name="Mei H."/>
            <person name="Zhang T."/>
            <person name="Gao T."/>
            <person name="Zhang H."/>
        </authorList>
    </citation>
    <scope>NUCLEOTIDE SEQUENCE</scope>
    <source>
        <strain evidence="1">K16</strain>
    </source>
</reference>
<comment type="caution">
    <text evidence="1">The sequence shown here is derived from an EMBL/GenBank/DDBJ whole genome shotgun (WGS) entry which is preliminary data.</text>
</comment>
<organism evidence="1 2">
    <name type="scientific">Sesamum angolense</name>
    <dbReference type="NCBI Taxonomy" id="2727404"/>
    <lineage>
        <taxon>Eukaryota</taxon>
        <taxon>Viridiplantae</taxon>
        <taxon>Streptophyta</taxon>
        <taxon>Embryophyta</taxon>
        <taxon>Tracheophyta</taxon>
        <taxon>Spermatophyta</taxon>
        <taxon>Magnoliopsida</taxon>
        <taxon>eudicotyledons</taxon>
        <taxon>Gunneridae</taxon>
        <taxon>Pentapetalae</taxon>
        <taxon>asterids</taxon>
        <taxon>lamiids</taxon>
        <taxon>Lamiales</taxon>
        <taxon>Pedaliaceae</taxon>
        <taxon>Sesamum</taxon>
    </lineage>
</organism>
<sequence length="130" mass="14858">MKNAKATAVPLAAHFQLCKEQSPKNESKTEQMKMFLINAIGSVMYLMVSTRPDIAYAVSCLSRYMSNADLHHWKHLNGYSGTLLWALVIIGNNEARFRPLGFGPRWNMLNYGPNLLWPKCLFHWMTDSPL</sequence>
<gene>
    <name evidence="1" type="ORF">Sango_1607900</name>
</gene>
<evidence type="ECO:0000313" key="2">
    <source>
        <dbReference type="Proteomes" id="UP001289374"/>
    </source>
</evidence>
<protein>
    <submittedName>
        <fullName evidence="1">Retrovirus-related Pol polyprotein from transposon TNT 1-94</fullName>
    </submittedName>
</protein>
<name>A0AAE2BQY2_9LAMI</name>
<keyword evidence="2" id="KW-1185">Reference proteome</keyword>
<reference evidence="1" key="1">
    <citation type="submission" date="2020-06" db="EMBL/GenBank/DDBJ databases">
        <authorList>
            <person name="Li T."/>
            <person name="Hu X."/>
            <person name="Zhang T."/>
            <person name="Song X."/>
            <person name="Zhang H."/>
            <person name="Dai N."/>
            <person name="Sheng W."/>
            <person name="Hou X."/>
            <person name="Wei L."/>
        </authorList>
    </citation>
    <scope>NUCLEOTIDE SEQUENCE</scope>
    <source>
        <strain evidence="1">K16</strain>
        <tissue evidence="1">Leaf</tissue>
    </source>
</reference>
<evidence type="ECO:0000313" key="1">
    <source>
        <dbReference type="EMBL" id="KAK4394536.1"/>
    </source>
</evidence>
<proteinExistence type="predicted"/>
<accession>A0AAE2BQY2</accession>
<dbReference type="EMBL" id="JACGWL010000009">
    <property type="protein sequence ID" value="KAK4394536.1"/>
    <property type="molecule type" value="Genomic_DNA"/>
</dbReference>